<comment type="caution">
    <text evidence="1">The sequence shown here is derived from an EMBL/GenBank/DDBJ whole genome shotgun (WGS) entry which is preliminary data.</text>
</comment>
<feature type="non-terminal residue" evidence="1">
    <location>
        <position position="378"/>
    </location>
</feature>
<proteinExistence type="predicted"/>
<sequence length="378" mass="43064">MDRALQGLRGRCQALQEEFRKIEADENSADQQVIDLLHEQIHWIILLIAHTLADSGTSERVLVPKQIIQYSSSCSSLDEDDVVQCIMLVLETLQFELVSPSSVLVAYCSPLLVETIFWTLRRVAPVYLFLDRSDYRDMSSNIVSAFGAEQDGGRGAAIIHGLLDLVRRTFNLWSSEEDVLHSCVDMMLAFSQRQTIAQEITRSPQFTPLIFFFTSNLNMFPESTHSSIIEALAVLSCHSMSEEHEKNFAELKTLILLSLNMVMNDTNFHAEYQDGRVIGKILDGLEMMDGILQAASFRNMDMQFDLFFEVEQVIERLLTIYRQEHSIILKSIQVVESAAKYLDISSLPDNEHKLRFSRNIRTILLKYQSSTDGSATYE</sequence>
<evidence type="ECO:0000313" key="2">
    <source>
        <dbReference type="Proteomes" id="UP001150603"/>
    </source>
</evidence>
<dbReference type="Proteomes" id="UP001150603">
    <property type="component" value="Unassembled WGS sequence"/>
</dbReference>
<organism evidence="1 2">
    <name type="scientific">Linderina macrospora</name>
    <dbReference type="NCBI Taxonomy" id="4868"/>
    <lineage>
        <taxon>Eukaryota</taxon>
        <taxon>Fungi</taxon>
        <taxon>Fungi incertae sedis</taxon>
        <taxon>Zoopagomycota</taxon>
        <taxon>Kickxellomycotina</taxon>
        <taxon>Kickxellomycetes</taxon>
        <taxon>Kickxellales</taxon>
        <taxon>Kickxellaceae</taxon>
        <taxon>Linderina</taxon>
    </lineage>
</organism>
<keyword evidence="2" id="KW-1185">Reference proteome</keyword>
<dbReference type="EMBL" id="JANBPW010005792">
    <property type="protein sequence ID" value="KAJ1931878.1"/>
    <property type="molecule type" value="Genomic_DNA"/>
</dbReference>
<name>A0ACC1IZP7_9FUNG</name>
<accession>A0ACC1IZP7</accession>
<gene>
    <name evidence="1" type="ORF">FBU59_006562</name>
</gene>
<reference evidence="1" key="1">
    <citation type="submission" date="2022-07" db="EMBL/GenBank/DDBJ databases">
        <title>Phylogenomic reconstructions and comparative analyses of Kickxellomycotina fungi.</title>
        <authorList>
            <person name="Reynolds N.K."/>
            <person name="Stajich J.E."/>
            <person name="Barry K."/>
            <person name="Grigoriev I.V."/>
            <person name="Crous P."/>
            <person name="Smith M.E."/>
        </authorList>
    </citation>
    <scope>NUCLEOTIDE SEQUENCE</scope>
    <source>
        <strain evidence="1">NRRL 5244</strain>
    </source>
</reference>
<protein>
    <submittedName>
        <fullName evidence="1">Uncharacterized protein</fullName>
    </submittedName>
</protein>
<evidence type="ECO:0000313" key="1">
    <source>
        <dbReference type="EMBL" id="KAJ1931878.1"/>
    </source>
</evidence>